<dbReference type="RefSeq" id="WP_044823925.1">
    <property type="nucleotide sequence ID" value="NZ_CP009687.1"/>
</dbReference>
<reference evidence="1 2" key="1">
    <citation type="submission" date="2014-10" db="EMBL/GenBank/DDBJ databases">
        <title>Genome sequence of Clostridium aceticum DSM 1496.</title>
        <authorList>
            <person name="Poehlein A."/>
            <person name="Schiel-Bengelsdorf B."/>
            <person name="Gottschalk G."/>
            <person name="Duerre P."/>
            <person name="Daniel R."/>
        </authorList>
    </citation>
    <scope>NUCLEOTIDE SEQUENCE [LARGE SCALE GENOMIC DNA]</scope>
    <source>
        <strain evidence="1 2">DSM 1496</strain>
    </source>
</reference>
<gene>
    <name evidence="1" type="ORF">CACET_c17570</name>
</gene>
<organism evidence="1 2">
    <name type="scientific">Clostridium aceticum</name>
    <dbReference type="NCBI Taxonomy" id="84022"/>
    <lineage>
        <taxon>Bacteria</taxon>
        <taxon>Bacillati</taxon>
        <taxon>Bacillota</taxon>
        <taxon>Clostridia</taxon>
        <taxon>Eubacteriales</taxon>
        <taxon>Clostridiaceae</taxon>
        <taxon>Clostridium</taxon>
    </lineage>
</organism>
<dbReference type="EMBL" id="CP009687">
    <property type="protein sequence ID" value="AKL95205.1"/>
    <property type="molecule type" value="Genomic_DNA"/>
</dbReference>
<proteinExistence type="predicted"/>
<evidence type="ECO:0000313" key="1">
    <source>
        <dbReference type="EMBL" id="AKL95205.1"/>
    </source>
</evidence>
<accession>A0A0D8IDA9</accession>
<dbReference type="OrthoDB" id="1706352at2"/>
<dbReference type="Proteomes" id="UP000035704">
    <property type="component" value="Chromosome"/>
</dbReference>
<dbReference type="KEGG" id="cace:CACET_c17570"/>
<evidence type="ECO:0000313" key="2">
    <source>
        <dbReference type="Proteomes" id="UP000035704"/>
    </source>
</evidence>
<protein>
    <submittedName>
        <fullName evidence="1">Uncharacterized protein</fullName>
    </submittedName>
</protein>
<keyword evidence="2" id="KW-1185">Reference proteome</keyword>
<sequence>MSLLTDYEFMVKNSKGEIYNIYLNENKQIQYITTNSKGQWEKKYTIFNEAIYSFSVEIDAYDQMHLVSLSIKGILRYHSFKNNQWLHEDLVDYSDHSSEIYYPSIKILQDQVHIFYCLHHKKHTNICSLIHFVKIEESWNRKSLVDITFHKIINPFQLMVHDKKVHILFGSFDGNYTQIYLTSYNRSLKQWTYPIKIIESSIDKVYISSILDEKNNVHIVWSSYDEKGLTVQYAQYSFSKKDISILSLSEKSNASFPLLLFYKGILWCTWTQMNKLYCCYSKDYGKSWSLPLLKRESQGVDYKRYRYLSNDQKERQSILCDFLYGTLYPQIQFIGFGGEIT</sequence>
<dbReference type="STRING" id="84022.CACET_c17570"/>
<dbReference type="PATRIC" id="fig|84022.5.peg.3214"/>
<dbReference type="AlphaFoldDB" id="A0A0D8IDA9"/>
<name>A0A0D8IDA9_9CLOT</name>
<dbReference type="SUPFAM" id="SSF50939">
    <property type="entry name" value="Sialidases"/>
    <property type="match status" value="1"/>
</dbReference>
<dbReference type="InterPro" id="IPR036278">
    <property type="entry name" value="Sialidase_sf"/>
</dbReference>